<accession>A0A3E3DU07</accession>
<proteinExistence type="predicted"/>
<sequence length="68" mass="7562">MARPPIFPKAIRALLMYSPTMEPIGPKIQRAIGRIMAMDKVGAKMADNVCGICLLKKRSLNLQFVDMT</sequence>
<comment type="caution">
    <text evidence="1">The sequence shown here is derived from an EMBL/GenBank/DDBJ whole genome shotgun (WGS) entry which is preliminary data.</text>
</comment>
<organism evidence="1 2">
    <name type="scientific">Faecalicoccus pleomorphus</name>
    <dbReference type="NCBI Taxonomy" id="1323"/>
    <lineage>
        <taxon>Bacteria</taxon>
        <taxon>Bacillati</taxon>
        <taxon>Bacillota</taxon>
        <taxon>Erysipelotrichia</taxon>
        <taxon>Erysipelotrichales</taxon>
        <taxon>Erysipelotrichaceae</taxon>
        <taxon>Faecalicoccus</taxon>
    </lineage>
</organism>
<protein>
    <submittedName>
        <fullName evidence="1">Uncharacterized protein</fullName>
    </submittedName>
</protein>
<reference evidence="1 2" key="1">
    <citation type="submission" date="2018-08" db="EMBL/GenBank/DDBJ databases">
        <title>A genome reference for cultivated species of the human gut microbiota.</title>
        <authorList>
            <person name="Zou Y."/>
            <person name="Xue W."/>
            <person name="Luo G."/>
        </authorList>
    </citation>
    <scope>NUCLEOTIDE SEQUENCE [LARGE SCALE GENOMIC DNA]</scope>
    <source>
        <strain evidence="1 2">TF08-11</strain>
    </source>
</reference>
<dbReference type="EMBL" id="QUSK01000051">
    <property type="protein sequence ID" value="RGD72732.1"/>
    <property type="molecule type" value="Genomic_DNA"/>
</dbReference>
<dbReference type="Proteomes" id="UP000260721">
    <property type="component" value="Unassembled WGS sequence"/>
</dbReference>
<evidence type="ECO:0000313" key="2">
    <source>
        <dbReference type="Proteomes" id="UP000260721"/>
    </source>
</evidence>
<name>A0A3E3DU07_9FIRM</name>
<evidence type="ECO:0000313" key="1">
    <source>
        <dbReference type="EMBL" id="RGD72732.1"/>
    </source>
</evidence>
<gene>
    <name evidence="1" type="ORF">DXC78_12665</name>
</gene>
<dbReference type="AlphaFoldDB" id="A0A3E3DU07"/>